<feature type="compositionally biased region" description="Low complexity" evidence="1">
    <location>
        <begin position="301"/>
        <end position="312"/>
    </location>
</feature>
<dbReference type="EMBL" id="JASNQZ010000001">
    <property type="protein sequence ID" value="KAL0961305.1"/>
    <property type="molecule type" value="Genomic_DNA"/>
</dbReference>
<sequence length="573" mass="63718">MQHAFAPIFLCSHPIRWYEDDAGTSFVCFDFVAFTLYCHSISNKLSHFRLDKPKFRPLKCLFYCAIYHPMVYWSFSDFQDPSSAPATPLRSQSFLGASNLGNVPIHSLNPVTPGGLLHSSGDSSKENIPILRTSSSPLFSSQSSLSNATAPGLAPRGQYTPSPLSMPAPASLSKRHANPAFEIDDPSLVWSQHEDGTLSVRCPLCDRVINTGSKIKNIFPLRSHAGHSKCKPMTRRQSVEQELARQTRRAHFPASRDTEPPRSIVLPSGTPSDFLEFDITTPAHFEEDFDTSSTNSDYTRPSSPTPLASSSSTLSTLAPQLLCPGFDVMSLWAVPNFWNTYPFHRHDVAINGGLRYALGELRRNGQEFWARSLRCRQLPGLEDQPCISCQECIDEVHRLAVIAAAAAPQMNYKYLNRVQMSEVAERQQEQINALKLRGINMGRKCASVLRKLDDCRRFVMAVATGDVPRLQQLVRQGLKNGASVATLTQRLGQALARTYHARGFAERDLDVSLMVLRLGGRKLLYALNHYIAIPSIRALHRSRIFTRLLPSFGSPTIPEISANILVPKKSNGQ</sequence>
<evidence type="ECO:0000313" key="3">
    <source>
        <dbReference type="Proteomes" id="UP001556367"/>
    </source>
</evidence>
<gene>
    <name evidence="2" type="ORF">HGRIS_006264</name>
</gene>
<evidence type="ECO:0000256" key="1">
    <source>
        <dbReference type="SAM" id="MobiDB-lite"/>
    </source>
</evidence>
<evidence type="ECO:0000313" key="2">
    <source>
        <dbReference type="EMBL" id="KAL0961305.1"/>
    </source>
</evidence>
<feature type="compositionally biased region" description="Polar residues" evidence="1">
    <location>
        <begin position="291"/>
        <end position="300"/>
    </location>
</feature>
<name>A0ABR3K110_9AGAR</name>
<accession>A0ABR3K110</accession>
<protein>
    <submittedName>
        <fullName evidence="2">Uncharacterized protein</fullName>
    </submittedName>
</protein>
<feature type="region of interest" description="Disordered" evidence="1">
    <location>
        <begin position="287"/>
        <end position="312"/>
    </location>
</feature>
<organism evidence="2 3">
    <name type="scientific">Hohenbuehelia grisea</name>
    <dbReference type="NCBI Taxonomy" id="104357"/>
    <lineage>
        <taxon>Eukaryota</taxon>
        <taxon>Fungi</taxon>
        <taxon>Dikarya</taxon>
        <taxon>Basidiomycota</taxon>
        <taxon>Agaricomycotina</taxon>
        <taxon>Agaricomycetes</taxon>
        <taxon>Agaricomycetidae</taxon>
        <taxon>Agaricales</taxon>
        <taxon>Pleurotineae</taxon>
        <taxon>Pleurotaceae</taxon>
        <taxon>Hohenbuehelia</taxon>
    </lineage>
</organism>
<feature type="compositionally biased region" description="Low complexity" evidence="1">
    <location>
        <begin position="161"/>
        <end position="172"/>
    </location>
</feature>
<proteinExistence type="predicted"/>
<comment type="caution">
    <text evidence="2">The sequence shown here is derived from an EMBL/GenBank/DDBJ whole genome shotgun (WGS) entry which is preliminary data.</text>
</comment>
<feature type="compositionally biased region" description="Low complexity" evidence="1">
    <location>
        <begin position="137"/>
        <end position="146"/>
    </location>
</feature>
<feature type="region of interest" description="Disordered" evidence="1">
    <location>
        <begin position="137"/>
        <end position="172"/>
    </location>
</feature>
<dbReference type="Proteomes" id="UP001556367">
    <property type="component" value="Unassembled WGS sequence"/>
</dbReference>
<feature type="region of interest" description="Disordered" evidence="1">
    <location>
        <begin position="247"/>
        <end position="271"/>
    </location>
</feature>
<keyword evidence="3" id="KW-1185">Reference proteome</keyword>
<reference evidence="3" key="1">
    <citation type="submission" date="2024-06" db="EMBL/GenBank/DDBJ databases">
        <title>Multi-omics analyses provide insights into the biosynthesis of the anticancer antibiotic pleurotin in Hohenbuehelia grisea.</title>
        <authorList>
            <person name="Weaver J.A."/>
            <person name="Alberti F."/>
        </authorList>
    </citation>
    <scope>NUCLEOTIDE SEQUENCE [LARGE SCALE GENOMIC DNA]</scope>
    <source>
        <strain evidence="3">T-177</strain>
    </source>
</reference>